<accession>A0A3N4I3R0</accession>
<comment type="subcellular location">
    <subcellularLocation>
        <location evidence="2 11">Cytoplasm</location>
    </subcellularLocation>
</comment>
<dbReference type="OrthoDB" id="65596at2759"/>
<dbReference type="CDD" id="cd22745">
    <property type="entry name" value="OTU_OTU1"/>
    <property type="match status" value="1"/>
</dbReference>
<keyword evidence="9 11" id="KW-0788">Thiol protease</keyword>
<dbReference type="Pfam" id="PF24560">
    <property type="entry name" value="zf-C2H2_OTU1_C"/>
    <property type="match status" value="1"/>
</dbReference>
<dbReference type="GO" id="GO:0008270">
    <property type="term" value="F:zinc ion binding"/>
    <property type="evidence" value="ECO:0007669"/>
    <property type="project" value="UniProtKB-KW"/>
</dbReference>
<dbReference type="InterPro" id="IPR057766">
    <property type="entry name" value="Znf-C2H2_OTU1-like_C"/>
</dbReference>
<evidence type="ECO:0000313" key="15">
    <source>
        <dbReference type="Proteomes" id="UP000275078"/>
    </source>
</evidence>
<feature type="region of interest" description="Disordered" evidence="12">
    <location>
        <begin position="86"/>
        <end position="120"/>
    </location>
</feature>
<dbReference type="Pfam" id="PF02338">
    <property type="entry name" value="OTU"/>
    <property type="match status" value="1"/>
</dbReference>
<dbReference type="PANTHER" id="PTHR13312">
    <property type="entry name" value="HIV-INDUCED PROTEIN-7-LIKE PROTEASE"/>
    <property type="match status" value="1"/>
</dbReference>
<feature type="compositionally biased region" description="Basic and acidic residues" evidence="12">
    <location>
        <begin position="111"/>
        <end position="120"/>
    </location>
</feature>
<dbReference type="SUPFAM" id="SSF54001">
    <property type="entry name" value="Cysteine proteinases"/>
    <property type="match status" value="1"/>
</dbReference>
<comment type="catalytic activity">
    <reaction evidence="1 11">
        <text>Thiol-dependent hydrolysis of ester, thioester, amide, peptide and isopeptide bonds formed by the C-terminal Gly of ubiquitin (a 76-residue protein attached to proteins as an intracellular targeting signal).</text>
        <dbReference type="EC" id="3.4.19.12"/>
    </reaction>
</comment>
<evidence type="ECO:0000256" key="8">
    <source>
        <dbReference type="ARBA" id="ARBA00022801"/>
    </source>
</evidence>
<dbReference type="Gene3D" id="3.90.70.80">
    <property type="match status" value="1"/>
</dbReference>
<evidence type="ECO:0000313" key="14">
    <source>
        <dbReference type="EMBL" id="RPA80755.1"/>
    </source>
</evidence>
<dbReference type="GO" id="GO:0005829">
    <property type="term" value="C:cytosol"/>
    <property type="evidence" value="ECO:0007669"/>
    <property type="project" value="TreeGrafter"/>
</dbReference>
<dbReference type="GO" id="GO:0036503">
    <property type="term" value="P:ERAD pathway"/>
    <property type="evidence" value="ECO:0007669"/>
    <property type="project" value="TreeGrafter"/>
</dbReference>
<keyword evidence="4" id="KW-0645">Protease</keyword>
<evidence type="ECO:0000256" key="10">
    <source>
        <dbReference type="ARBA" id="ARBA00022833"/>
    </source>
</evidence>
<dbReference type="EC" id="3.4.19.12" evidence="11"/>
<evidence type="ECO:0000256" key="6">
    <source>
        <dbReference type="ARBA" id="ARBA00022771"/>
    </source>
</evidence>
<evidence type="ECO:0000256" key="1">
    <source>
        <dbReference type="ARBA" id="ARBA00000707"/>
    </source>
</evidence>
<keyword evidence="8 11" id="KW-0378">Hydrolase</keyword>
<evidence type="ECO:0000256" key="3">
    <source>
        <dbReference type="ARBA" id="ARBA00022490"/>
    </source>
</evidence>
<keyword evidence="5" id="KW-0479">Metal-binding</keyword>
<keyword evidence="15" id="KW-1185">Reference proteome</keyword>
<dbReference type="GO" id="GO:0030968">
    <property type="term" value="P:endoplasmic reticulum unfolded protein response"/>
    <property type="evidence" value="ECO:0007669"/>
    <property type="project" value="TreeGrafter"/>
</dbReference>
<dbReference type="InterPro" id="IPR048857">
    <property type="entry name" value="OTU1_Ubl"/>
</dbReference>
<dbReference type="Gene3D" id="3.10.20.90">
    <property type="entry name" value="Phosphatidylinositol 3-kinase Catalytic Subunit, Chain A, domain 1"/>
    <property type="match status" value="1"/>
</dbReference>
<evidence type="ECO:0000256" key="4">
    <source>
        <dbReference type="ARBA" id="ARBA00022670"/>
    </source>
</evidence>
<protein>
    <recommendedName>
        <fullName evidence="11">Ubiquitin thioesterase OTU</fullName>
        <ecNumber evidence="11">3.4.19.12</ecNumber>
    </recommendedName>
</protein>
<evidence type="ECO:0000256" key="2">
    <source>
        <dbReference type="ARBA" id="ARBA00004496"/>
    </source>
</evidence>
<evidence type="ECO:0000256" key="11">
    <source>
        <dbReference type="RuleBase" id="RU367104"/>
    </source>
</evidence>
<keyword evidence="6" id="KW-0863">Zinc-finger</keyword>
<dbReference type="EMBL" id="ML119685">
    <property type="protein sequence ID" value="RPA80755.1"/>
    <property type="molecule type" value="Genomic_DNA"/>
</dbReference>
<keyword evidence="3 11" id="KW-0963">Cytoplasm</keyword>
<dbReference type="Proteomes" id="UP000275078">
    <property type="component" value="Unassembled WGS sequence"/>
</dbReference>
<dbReference type="Pfam" id="PF21403">
    <property type="entry name" value="OTU1_UBXL"/>
    <property type="match status" value="1"/>
</dbReference>
<organism evidence="14 15">
    <name type="scientific">Ascobolus immersus RN42</name>
    <dbReference type="NCBI Taxonomy" id="1160509"/>
    <lineage>
        <taxon>Eukaryota</taxon>
        <taxon>Fungi</taxon>
        <taxon>Dikarya</taxon>
        <taxon>Ascomycota</taxon>
        <taxon>Pezizomycotina</taxon>
        <taxon>Pezizomycetes</taxon>
        <taxon>Pezizales</taxon>
        <taxon>Ascobolaceae</taxon>
        <taxon>Ascobolus</taxon>
    </lineage>
</organism>
<dbReference type="InterPro" id="IPR013087">
    <property type="entry name" value="Znf_C2H2_type"/>
</dbReference>
<keyword evidence="7 11" id="KW-0833">Ubl conjugation pathway</keyword>
<evidence type="ECO:0000259" key="13">
    <source>
        <dbReference type="PROSITE" id="PS50802"/>
    </source>
</evidence>
<dbReference type="PROSITE" id="PS50802">
    <property type="entry name" value="OTU"/>
    <property type="match status" value="1"/>
</dbReference>
<sequence length="328" mass="36448">MRIRLRFSNGKTSVFSHPEPTVKDLLEEVRTHAGSEIFEIKLGYPPFVPIPLAAVPPDFKLDELELPSSADGSKVQLNGSQLIIETPNTEAAAPLRPVTESKPQPQFNPPPDKDDPPTVKVGDRGELIHVVMPDDNSCLFNAINYVCMGGAYSAEELRHLIAARIQSNKEFYSEAVLEQKPDDYCEWINMPTSWGGGIELGIFAEHFGVEIVALDVQSEAALKFNEGDNVKERVILIYSGIHYDAVSLREGLGYRTDNDIRRFDKNDDQILQGAKKLVAELRKKGYFTDTSNFTLQCNDCGTALKGQKAAAKHGMETGHSNFQEYKGY</sequence>
<dbReference type="FunFam" id="3.90.70.80:FF:000016">
    <property type="entry name" value="Putative ubiquitin thioesterase otu1"/>
    <property type="match status" value="1"/>
</dbReference>
<reference evidence="14 15" key="1">
    <citation type="journal article" date="2018" name="Nat. Ecol. Evol.">
        <title>Pezizomycetes genomes reveal the molecular basis of ectomycorrhizal truffle lifestyle.</title>
        <authorList>
            <person name="Murat C."/>
            <person name="Payen T."/>
            <person name="Noel B."/>
            <person name="Kuo A."/>
            <person name="Morin E."/>
            <person name="Chen J."/>
            <person name="Kohler A."/>
            <person name="Krizsan K."/>
            <person name="Balestrini R."/>
            <person name="Da Silva C."/>
            <person name="Montanini B."/>
            <person name="Hainaut M."/>
            <person name="Levati E."/>
            <person name="Barry K.W."/>
            <person name="Belfiori B."/>
            <person name="Cichocki N."/>
            <person name="Clum A."/>
            <person name="Dockter R.B."/>
            <person name="Fauchery L."/>
            <person name="Guy J."/>
            <person name="Iotti M."/>
            <person name="Le Tacon F."/>
            <person name="Lindquist E.A."/>
            <person name="Lipzen A."/>
            <person name="Malagnac F."/>
            <person name="Mello A."/>
            <person name="Molinier V."/>
            <person name="Miyauchi S."/>
            <person name="Poulain J."/>
            <person name="Riccioni C."/>
            <person name="Rubini A."/>
            <person name="Sitrit Y."/>
            <person name="Splivallo R."/>
            <person name="Traeger S."/>
            <person name="Wang M."/>
            <person name="Zifcakova L."/>
            <person name="Wipf D."/>
            <person name="Zambonelli A."/>
            <person name="Paolocci F."/>
            <person name="Nowrousian M."/>
            <person name="Ottonello S."/>
            <person name="Baldrian P."/>
            <person name="Spatafora J.W."/>
            <person name="Henrissat B."/>
            <person name="Nagy L.G."/>
            <person name="Aury J.M."/>
            <person name="Wincker P."/>
            <person name="Grigoriev I.V."/>
            <person name="Bonfante P."/>
            <person name="Martin F.M."/>
        </authorList>
    </citation>
    <scope>NUCLEOTIDE SEQUENCE [LARGE SCALE GENOMIC DNA]</scope>
    <source>
        <strain evidence="14 15">RN42</strain>
    </source>
</reference>
<dbReference type="GO" id="GO:0004843">
    <property type="term" value="F:cysteine-type deubiquitinase activity"/>
    <property type="evidence" value="ECO:0007669"/>
    <property type="project" value="UniProtKB-UniRule"/>
</dbReference>
<feature type="domain" description="OTU" evidence="13">
    <location>
        <begin position="127"/>
        <end position="249"/>
    </location>
</feature>
<evidence type="ECO:0000256" key="5">
    <source>
        <dbReference type="ARBA" id="ARBA00022723"/>
    </source>
</evidence>
<dbReference type="STRING" id="1160509.A0A3N4I3R0"/>
<evidence type="ECO:0000256" key="7">
    <source>
        <dbReference type="ARBA" id="ARBA00022786"/>
    </source>
</evidence>
<keyword evidence="10" id="KW-0862">Zinc</keyword>
<evidence type="ECO:0000256" key="9">
    <source>
        <dbReference type="ARBA" id="ARBA00022807"/>
    </source>
</evidence>
<dbReference type="PANTHER" id="PTHR13312:SF0">
    <property type="entry name" value="UBIQUITIN THIOESTERASE OTU1"/>
    <property type="match status" value="1"/>
</dbReference>
<dbReference type="InterPro" id="IPR003323">
    <property type="entry name" value="OTU_dom"/>
</dbReference>
<dbReference type="GO" id="GO:0016579">
    <property type="term" value="P:protein deubiquitination"/>
    <property type="evidence" value="ECO:0007669"/>
    <property type="project" value="TreeGrafter"/>
</dbReference>
<dbReference type="GO" id="GO:0005634">
    <property type="term" value="C:nucleus"/>
    <property type="evidence" value="ECO:0007669"/>
    <property type="project" value="TreeGrafter"/>
</dbReference>
<gene>
    <name evidence="14" type="ORF">BJ508DRAFT_415225</name>
</gene>
<dbReference type="AlphaFoldDB" id="A0A3N4I3R0"/>
<evidence type="ECO:0000256" key="12">
    <source>
        <dbReference type="SAM" id="MobiDB-lite"/>
    </source>
</evidence>
<comment type="function">
    <text evidence="11">Hydrolase that can remove conjugated ubiquitin from proteins and may therefore play an important regulatory role at the level of protein turnover by preventing degradation.</text>
</comment>
<name>A0A3N4I3R0_ASCIM</name>
<proteinExistence type="predicted"/>
<dbReference type="PROSITE" id="PS00028">
    <property type="entry name" value="ZINC_FINGER_C2H2_1"/>
    <property type="match status" value="1"/>
</dbReference>
<dbReference type="InterPro" id="IPR038765">
    <property type="entry name" value="Papain-like_cys_pep_sf"/>
</dbReference>